<dbReference type="Proteomes" id="UP001161580">
    <property type="component" value="Unassembled WGS sequence"/>
</dbReference>
<name>A0AAE3U2C4_9HYPH</name>
<keyword evidence="1" id="KW-0472">Membrane</keyword>
<protein>
    <recommendedName>
        <fullName evidence="4">Phage holin family protein</fullName>
    </recommendedName>
</protein>
<gene>
    <name evidence="2" type="ORF">MRS75_01980</name>
</gene>
<dbReference type="AlphaFoldDB" id="A0AAE3U2C4"/>
<accession>A0AAE3U2C4</accession>
<proteinExistence type="predicted"/>
<organism evidence="2 3">
    <name type="scientific">Ferirhizobium litorale</name>
    <dbReference type="NCBI Taxonomy" id="2927786"/>
    <lineage>
        <taxon>Bacteria</taxon>
        <taxon>Pseudomonadati</taxon>
        <taxon>Pseudomonadota</taxon>
        <taxon>Alphaproteobacteria</taxon>
        <taxon>Hyphomicrobiales</taxon>
        <taxon>Rhizobiaceae</taxon>
        <taxon>Ferirhizobium</taxon>
    </lineage>
</organism>
<keyword evidence="3" id="KW-1185">Reference proteome</keyword>
<evidence type="ECO:0008006" key="4">
    <source>
        <dbReference type="Google" id="ProtNLM"/>
    </source>
</evidence>
<comment type="caution">
    <text evidence="2">The sequence shown here is derived from an EMBL/GenBank/DDBJ whole genome shotgun (WGS) entry which is preliminary data.</text>
</comment>
<feature type="transmembrane region" description="Helical" evidence="1">
    <location>
        <begin position="27"/>
        <end position="52"/>
    </location>
</feature>
<dbReference type="RefSeq" id="WP_311785010.1">
    <property type="nucleotide sequence ID" value="NZ_JALDYY010000001.1"/>
</dbReference>
<evidence type="ECO:0000256" key="1">
    <source>
        <dbReference type="SAM" id="Phobius"/>
    </source>
</evidence>
<evidence type="ECO:0000313" key="3">
    <source>
        <dbReference type="Proteomes" id="UP001161580"/>
    </source>
</evidence>
<sequence>MSLIVSLLSRALTLNVRDTMRRARRNGVLLAFAILMFLTTYGMLLVAALFWLTSIYGLMPAILFLAAATLLLGLIAVLIVYVANAKEQQRRLERQRRIEAAALPVISTGLSLIRSRPLMALGLAIAILTATSGSRHDEDEDD</sequence>
<reference evidence="2" key="1">
    <citation type="submission" date="2022-03" db="EMBL/GenBank/DDBJ databases">
        <title>Fererhizobium litorale gen. nov., sp. nov., isolated from sandy sediments of the Sea of Japan seashore.</title>
        <authorList>
            <person name="Romanenko L."/>
            <person name="Kurilenko V."/>
            <person name="Otstavnykh N."/>
            <person name="Svetashev V."/>
            <person name="Tekutyeva L."/>
            <person name="Isaeva M."/>
            <person name="Mikhailov V."/>
        </authorList>
    </citation>
    <scope>NUCLEOTIDE SEQUENCE</scope>
    <source>
        <strain evidence="2">KMM 9576</strain>
    </source>
</reference>
<keyword evidence="1" id="KW-1133">Transmembrane helix</keyword>
<feature type="transmembrane region" description="Helical" evidence="1">
    <location>
        <begin position="58"/>
        <end position="83"/>
    </location>
</feature>
<evidence type="ECO:0000313" key="2">
    <source>
        <dbReference type="EMBL" id="MDI7920849.1"/>
    </source>
</evidence>
<dbReference type="EMBL" id="JALDYZ010000001">
    <property type="protein sequence ID" value="MDI7920849.1"/>
    <property type="molecule type" value="Genomic_DNA"/>
</dbReference>
<keyword evidence="1" id="KW-0812">Transmembrane</keyword>